<evidence type="ECO:0000256" key="2">
    <source>
        <dbReference type="ARBA" id="ARBA00022679"/>
    </source>
</evidence>
<dbReference type="InterPro" id="IPR004165">
    <property type="entry name" value="CoA_trans_fam_I"/>
</dbReference>
<keyword evidence="6" id="KW-1185">Reference proteome</keyword>
<reference evidence="6" key="1">
    <citation type="submission" date="2016-10" db="EMBL/GenBank/DDBJ databases">
        <authorList>
            <person name="Varghese N."/>
            <person name="Submissions S."/>
        </authorList>
    </citation>
    <scope>NUCLEOTIDE SEQUENCE [LARGE SCALE GENOMIC DNA]</scope>
    <source>
        <strain evidence="6">DSM 17038</strain>
    </source>
</reference>
<dbReference type="Pfam" id="PF01144">
    <property type="entry name" value="CoA_trans"/>
    <property type="match status" value="1"/>
</dbReference>
<dbReference type="GO" id="GO:0046952">
    <property type="term" value="P:ketone body catabolic process"/>
    <property type="evidence" value="ECO:0007669"/>
    <property type="project" value="InterPro"/>
</dbReference>
<dbReference type="RefSeq" id="WP_092474417.1">
    <property type="nucleotide sequence ID" value="NZ_FOOX01000021.1"/>
</dbReference>
<evidence type="ECO:0000313" key="6">
    <source>
        <dbReference type="Proteomes" id="UP000199337"/>
    </source>
</evidence>
<dbReference type="InterPro" id="IPR037171">
    <property type="entry name" value="NagB/RpiA_transferase-like"/>
</dbReference>
<evidence type="ECO:0000256" key="1">
    <source>
        <dbReference type="ARBA" id="ARBA00007154"/>
    </source>
</evidence>
<dbReference type="PIRSF" id="PIRSF000858">
    <property type="entry name" value="SCOT-t"/>
    <property type="match status" value="1"/>
</dbReference>
<keyword evidence="2 3" id="KW-0808">Transferase</keyword>
<dbReference type="Proteomes" id="UP000199337">
    <property type="component" value="Unassembled WGS sequence"/>
</dbReference>
<evidence type="ECO:0000313" key="5">
    <source>
        <dbReference type="EMBL" id="SFH24534.1"/>
    </source>
</evidence>
<accession>A0A1I2YFV8</accession>
<dbReference type="SUPFAM" id="SSF100950">
    <property type="entry name" value="NagB/RpiA/CoA transferase-like"/>
    <property type="match status" value="2"/>
</dbReference>
<proteinExistence type="inferred from homology"/>
<dbReference type="GO" id="GO:0008410">
    <property type="term" value="F:CoA-transferase activity"/>
    <property type="evidence" value="ECO:0007669"/>
    <property type="project" value="InterPro"/>
</dbReference>
<dbReference type="PANTHER" id="PTHR43293:SF1">
    <property type="entry name" value="ACETATE COA-TRANSFERASE YDIF"/>
    <property type="match status" value="1"/>
</dbReference>
<evidence type="ECO:0000256" key="3">
    <source>
        <dbReference type="PIRNR" id="PIRNR000858"/>
    </source>
</evidence>
<name>A0A1I2YFV8_9FIRM</name>
<dbReference type="SMART" id="SM00882">
    <property type="entry name" value="CoA_trans"/>
    <property type="match status" value="1"/>
</dbReference>
<dbReference type="EMBL" id="FOOX01000021">
    <property type="protein sequence ID" value="SFH24534.1"/>
    <property type="molecule type" value="Genomic_DNA"/>
</dbReference>
<dbReference type="AlphaFoldDB" id="A0A1I2YFV8"/>
<protein>
    <submittedName>
        <fullName evidence="5">Propionate CoA-transferase</fullName>
    </submittedName>
</protein>
<dbReference type="STRING" id="341036.SAMN05660649_04393"/>
<gene>
    <name evidence="5" type="ORF">SAMN05660649_04393</name>
</gene>
<feature type="active site" description="5-glutamyl coenzyme A thioester intermediate" evidence="4">
    <location>
        <position position="324"/>
    </location>
</feature>
<dbReference type="PANTHER" id="PTHR43293">
    <property type="entry name" value="ACETATE COA-TRANSFERASE YDIF"/>
    <property type="match status" value="1"/>
</dbReference>
<comment type="similarity">
    <text evidence="1 3">Belongs to the 3-oxoacid CoA-transferase family.</text>
</comment>
<dbReference type="Gene3D" id="3.40.1080.10">
    <property type="entry name" value="Glutaconate Coenzyme A-transferase"/>
    <property type="match status" value="2"/>
</dbReference>
<organism evidence="5 6">
    <name type="scientific">Desulfotruncus arcticus DSM 17038</name>
    <dbReference type="NCBI Taxonomy" id="1121424"/>
    <lineage>
        <taxon>Bacteria</taxon>
        <taxon>Bacillati</taxon>
        <taxon>Bacillota</taxon>
        <taxon>Clostridia</taxon>
        <taxon>Eubacteriales</taxon>
        <taxon>Desulfallaceae</taxon>
        <taxon>Desulfotruncus</taxon>
    </lineage>
</organism>
<dbReference type="OrthoDB" id="9805230at2"/>
<evidence type="ECO:0000256" key="4">
    <source>
        <dbReference type="PIRSR" id="PIRSR000858-1"/>
    </source>
</evidence>
<sequence>MAPEFLSPEDAVKIIKDDDLLVIEGAGGGLLEAGALIAALAQRYKATQTPKNLTLVHVSGIGDNHELGLNQLALPGLLKRAIGGHWGMAPKMCAFAANEEVEAFNLPQGVLSQLMREIAGGRLGLVTHVGLRTFIDPRVEGGKLNQKAKESEVNLVELININGQERLFYPVFSPNVAFIKGSTADEKGNISFEKEPAYLEALSVAQATKNKGGKVIVQVQRVAQAKSIDPHYVKIPGNLVDIIVVDPGQWQTVDGQYNPGLSGEIRIPISSIPPLELSERKIIARRAAMEVTPGLINIGMGMPDGIANVAAEEGFYDRITFCIEQGIYGGVPAGGVIFGTTYNPEVFIDAPYQFDFFDGGGLDIACLGMAQVDHKGNVNVSKIGKRIIGTGGFVNISQNAKKVVFCGTFMGGGLKVNVNDGSLQIINEGKYQKFVNDVDQITFSGEYAVFSGQQVLYVTERAVFQLTAQGVELIEIAPGIDMHRDILDKLTFNPQISSNLKTMDKCIFKEEPMGLHAD</sequence>
<dbReference type="InterPro" id="IPR014388">
    <property type="entry name" value="3-oxoacid_CoA-transferase"/>
</dbReference>